<name>M0AEH0_NATA1</name>
<proteinExistence type="predicted"/>
<accession>M0AEH0</accession>
<protein>
    <submittedName>
        <fullName evidence="1">Uncharacterized protein</fullName>
    </submittedName>
</protein>
<comment type="caution">
    <text evidence="1">The sequence shown here is derived from an EMBL/GenBank/DDBJ whole genome shotgun (WGS) entry which is preliminary data.</text>
</comment>
<reference evidence="1 2" key="1">
    <citation type="journal article" date="2014" name="PLoS Genet.">
        <title>Phylogenetically driven sequencing of extremely halophilic archaea reveals strategies for static and dynamic osmo-response.</title>
        <authorList>
            <person name="Becker E.A."/>
            <person name="Seitzer P.M."/>
            <person name="Tritt A."/>
            <person name="Larsen D."/>
            <person name="Krusor M."/>
            <person name="Yao A.I."/>
            <person name="Wu D."/>
            <person name="Madern D."/>
            <person name="Eisen J.A."/>
            <person name="Darling A.E."/>
            <person name="Facciotti M.T."/>
        </authorList>
    </citation>
    <scope>NUCLEOTIDE SEQUENCE [LARGE SCALE GENOMIC DNA]</scope>
    <source>
        <strain evidence="1 2">DSM 12278</strain>
    </source>
</reference>
<gene>
    <name evidence="1" type="ORF">C481_21141</name>
</gene>
<keyword evidence="2" id="KW-1185">Reference proteome</keyword>
<dbReference type="AlphaFoldDB" id="M0AEH0"/>
<sequence>MSESKTHIDLEDSFVAPWGLANEERPLHYIWEGEIEKVRLKLAGDLEVKELFNIVGEKDEYIERESGDDGDYTLVRIPSKDLISSGYLSAIITVPDLHEEPLVGHIVKSEFVGNDWVETDKNLTFTTRPLIHIRDIPEQIKLENDGVVVIYDQSEERVERTDYPGTIEADMEQIGFNLAQVETEAWGEGELLSQEESVYRDLAEALIEGTTADDATLMEFPDEVREDVPVEIADETIKNTVEDFRQWLSNESLIEEYSSEEIERISEIVETEDAEFDMSSIYKHFEYLLMNSILDVVDRHPANNVQMQSPQTTIEIENRLNSFNIGFELSDKMGNRYESEVIEIQVEDKRTSGGIAELELNTNWNQVQIDPSELDELRKEIKSDL</sequence>
<dbReference type="Proteomes" id="UP000011554">
    <property type="component" value="Unassembled WGS sequence"/>
</dbReference>
<organism evidence="1 2">
    <name type="scientific">Natrialba asiatica (strain ATCC 700177 / DSM 12278 / JCM 9576 / FERM P-10747 / NBRC 102637 / 172P1)</name>
    <dbReference type="NCBI Taxonomy" id="29540"/>
    <lineage>
        <taxon>Archaea</taxon>
        <taxon>Methanobacteriati</taxon>
        <taxon>Methanobacteriota</taxon>
        <taxon>Stenosarchaea group</taxon>
        <taxon>Halobacteria</taxon>
        <taxon>Halobacteriales</taxon>
        <taxon>Natrialbaceae</taxon>
        <taxon>Natrialba</taxon>
    </lineage>
</organism>
<dbReference type="EMBL" id="AOIO01000049">
    <property type="protein sequence ID" value="ELY97135.1"/>
    <property type="molecule type" value="Genomic_DNA"/>
</dbReference>
<evidence type="ECO:0000313" key="1">
    <source>
        <dbReference type="EMBL" id="ELY97135.1"/>
    </source>
</evidence>
<dbReference type="PATRIC" id="fig|29540.5.peg.4265"/>
<evidence type="ECO:0000313" key="2">
    <source>
        <dbReference type="Proteomes" id="UP000011554"/>
    </source>
</evidence>